<dbReference type="InterPro" id="IPR041644">
    <property type="entry name" value="GNAT_C"/>
</dbReference>
<evidence type="ECO:0000313" key="6">
    <source>
        <dbReference type="Proteomes" id="UP000702954"/>
    </source>
</evidence>
<name>A0A4R3JRI8_9FIRM</name>
<dbReference type="Proteomes" id="UP000294613">
    <property type="component" value="Unassembled WGS sequence"/>
</dbReference>
<proteinExistence type="predicted"/>
<reference evidence="3 6" key="1">
    <citation type="journal article" date="2018" name="Int. J. Syst. Evol. Microbiol.">
        <title>Draft Genome Sequence of Faecalimonas umbilicata JCM 30896T, an Acetate-Producing Bacterium Isolated from Human Feces.</title>
        <authorList>
            <person name="Sakamoto M."/>
            <person name="Ikeyama N."/>
            <person name="Yuki M."/>
            <person name="Ohkuma M."/>
        </authorList>
    </citation>
    <scope>NUCLEOTIDE SEQUENCE [LARGE SCALE GENOMIC DNA]</scope>
    <source>
        <strain evidence="3 6">EGH7</strain>
    </source>
</reference>
<evidence type="ECO:0000313" key="3">
    <source>
        <dbReference type="EMBL" id="GBU05894.1"/>
    </source>
</evidence>
<dbReference type="Gene3D" id="3.40.630.120">
    <property type="match status" value="1"/>
</dbReference>
<evidence type="ECO:0000259" key="2">
    <source>
        <dbReference type="Pfam" id="PF18164"/>
    </source>
</evidence>
<accession>A0A4R3JRI8</accession>
<comment type="caution">
    <text evidence="4">The sequence shown here is derived from an EMBL/GenBank/DDBJ whole genome shotgun (WGS) entry which is preliminary data.</text>
</comment>
<feature type="domain" description="GNAT-like C-terminal" evidence="2">
    <location>
        <begin position="120"/>
        <end position="265"/>
    </location>
</feature>
<organism evidence="4 5">
    <name type="scientific">Faecalimonas umbilicata</name>
    <dbReference type="NCBI Taxonomy" id="1912855"/>
    <lineage>
        <taxon>Bacteria</taxon>
        <taxon>Bacillati</taxon>
        <taxon>Bacillota</taxon>
        <taxon>Clostridia</taxon>
        <taxon>Lachnospirales</taxon>
        <taxon>Lachnospiraceae</taxon>
        <taxon>Faecalimonas</taxon>
    </lineage>
</organism>
<dbReference type="InterPro" id="IPR041273">
    <property type="entry name" value="NAT_N"/>
</dbReference>
<dbReference type="Proteomes" id="UP000702954">
    <property type="component" value="Unassembled WGS sequence"/>
</dbReference>
<dbReference type="Pfam" id="PF18082">
    <property type="entry name" value="NAT_N"/>
    <property type="match status" value="1"/>
</dbReference>
<keyword evidence="6" id="KW-1185">Reference proteome</keyword>
<gene>
    <name evidence="4" type="ORF">EDD74_103142</name>
    <name evidence="3" type="ORF">FAEUMB_24350</name>
</gene>
<evidence type="ECO:0000313" key="4">
    <source>
        <dbReference type="EMBL" id="TCS69691.1"/>
    </source>
</evidence>
<protein>
    <submittedName>
        <fullName evidence="4">Uncharacterized protein</fullName>
    </submittedName>
</protein>
<evidence type="ECO:0000259" key="1">
    <source>
        <dbReference type="Pfam" id="PF18082"/>
    </source>
</evidence>
<dbReference type="Pfam" id="PF18164">
    <property type="entry name" value="GNAT_C"/>
    <property type="match status" value="1"/>
</dbReference>
<evidence type="ECO:0000313" key="5">
    <source>
        <dbReference type="Proteomes" id="UP000294613"/>
    </source>
</evidence>
<dbReference type="RefSeq" id="WP_116442077.1">
    <property type="nucleotide sequence ID" value="NZ_BHEO01000008.1"/>
</dbReference>
<reference evidence="4 5" key="2">
    <citation type="submission" date="2019-03" db="EMBL/GenBank/DDBJ databases">
        <title>Genomic Encyclopedia of Type Strains, Phase IV (KMG-IV): sequencing the most valuable type-strain genomes for metagenomic binning, comparative biology and taxonomic classification.</title>
        <authorList>
            <person name="Goeker M."/>
        </authorList>
    </citation>
    <scope>NUCLEOTIDE SEQUENCE [LARGE SCALE GENOMIC DNA]</scope>
    <source>
        <strain evidence="4 5">DSM 103426</strain>
    </source>
</reference>
<dbReference type="EMBL" id="SLZV01000003">
    <property type="protein sequence ID" value="TCS69691.1"/>
    <property type="molecule type" value="Genomic_DNA"/>
</dbReference>
<sequence length="273" mass="32418">MTMREFCEKIGMDEASIQQVEQFSIEDTVYTSYKRAFQEDKKRFFARLKEEENWHVFALVLYIRMAVEVYETFQEKEIADQVYFDTFSDFRIWNEECKKKYGICGLTECEWLSLPLELKIFRLGRLQFEPIRLEKAIETEKYTLPEGTKVLNVHIPEDGRLDIETCLDAFERAENFFQETFEAFVCESWLVSPKLKELLGEDSNIIKFMGLFENYGIVYPFRQAEQRVFGAIREQKEEYPEHTSLQRALKKYVLDGKEPGMGQGVRLRAEKRS</sequence>
<dbReference type="EMBL" id="BHEO01000008">
    <property type="protein sequence ID" value="GBU05894.1"/>
    <property type="molecule type" value="Genomic_DNA"/>
</dbReference>
<dbReference type="AlphaFoldDB" id="A0A4R3JRI8"/>
<feature type="domain" description="N-acyltransferase N-terminal" evidence="1">
    <location>
        <begin position="1"/>
        <end position="117"/>
    </location>
</feature>